<reference evidence="5 6" key="1">
    <citation type="submission" date="2019-11" db="EMBL/GenBank/DDBJ databases">
        <title>Terrilactibacillus tamarindus sp. nov. BCM23-1 isolated from bark of Tamarindus indica.</title>
        <authorList>
            <person name="Kingkaew E."/>
            <person name="Tanasupawat S."/>
        </authorList>
    </citation>
    <scope>NUCLEOTIDE SEQUENCE [LARGE SCALE GENOMIC DNA]</scope>
    <source>
        <strain evidence="5 6">BCM23-1</strain>
    </source>
</reference>
<evidence type="ECO:0000313" key="5">
    <source>
        <dbReference type="EMBL" id="MTT32171.1"/>
    </source>
</evidence>
<dbReference type="InterPro" id="IPR014721">
    <property type="entry name" value="Ribsml_uS5_D2-typ_fold_subgr"/>
</dbReference>
<name>A0A6N8CQ61_9BACI</name>
<dbReference type="PANTHER" id="PTHR32039:SF7">
    <property type="entry name" value="COMPETENCE PROTEIN COMM"/>
    <property type="match status" value="1"/>
</dbReference>
<dbReference type="Pfam" id="PF01078">
    <property type="entry name" value="Mg_chelatase"/>
    <property type="match status" value="1"/>
</dbReference>
<dbReference type="InterPro" id="IPR004482">
    <property type="entry name" value="Mg_chelat-rel"/>
</dbReference>
<protein>
    <submittedName>
        <fullName evidence="5">YifB family Mg chelatase-like AAA ATPase</fullName>
    </submittedName>
</protein>
<evidence type="ECO:0000259" key="4">
    <source>
        <dbReference type="SMART" id="SM00382"/>
    </source>
</evidence>
<dbReference type="NCBIfam" id="TIGR00368">
    <property type="entry name" value="YifB family Mg chelatase-like AAA ATPase"/>
    <property type="match status" value="1"/>
</dbReference>
<dbReference type="PRINTS" id="PR01657">
    <property type="entry name" value="MCMFAMILY"/>
</dbReference>
<dbReference type="InterPro" id="IPR020568">
    <property type="entry name" value="Ribosomal_Su5_D2-typ_SF"/>
</dbReference>
<dbReference type="InterPro" id="IPR045006">
    <property type="entry name" value="CHLI-like"/>
</dbReference>
<evidence type="ECO:0000256" key="3">
    <source>
        <dbReference type="ARBA" id="ARBA00022840"/>
    </source>
</evidence>
<dbReference type="SUPFAM" id="SSF52540">
    <property type="entry name" value="P-loop containing nucleoside triphosphate hydrolases"/>
    <property type="match status" value="1"/>
</dbReference>
<dbReference type="SMART" id="SM00382">
    <property type="entry name" value="AAA"/>
    <property type="match status" value="1"/>
</dbReference>
<dbReference type="PANTHER" id="PTHR32039">
    <property type="entry name" value="MAGNESIUM-CHELATASE SUBUNIT CHLI"/>
    <property type="match status" value="1"/>
</dbReference>
<proteinExistence type="inferred from homology"/>
<gene>
    <name evidence="5" type="ORF">GMB86_09150</name>
</gene>
<comment type="caution">
    <text evidence="5">The sequence shown here is derived from an EMBL/GenBank/DDBJ whole genome shotgun (WGS) entry which is preliminary data.</text>
</comment>
<dbReference type="GO" id="GO:0005524">
    <property type="term" value="F:ATP binding"/>
    <property type="evidence" value="ECO:0007669"/>
    <property type="project" value="UniProtKB-KW"/>
</dbReference>
<dbReference type="InterPro" id="IPR001208">
    <property type="entry name" value="MCM_dom"/>
</dbReference>
<organism evidence="5 6">
    <name type="scientific">Terrilactibacillus tamarindi</name>
    <dbReference type="NCBI Taxonomy" id="2599694"/>
    <lineage>
        <taxon>Bacteria</taxon>
        <taxon>Bacillati</taxon>
        <taxon>Bacillota</taxon>
        <taxon>Bacilli</taxon>
        <taxon>Bacillales</taxon>
        <taxon>Bacillaceae</taxon>
        <taxon>Terrilactibacillus</taxon>
    </lineage>
</organism>
<comment type="similarity">
    <text evidence="1">Belongs to the Mg-chelatase subunits D/I family. ComM subfamily.</text>
</comment>
<dbReference type="GO" id="GO:0003677">
    <property type="term" value="F:DNA binding"/>
    <property type="evidence" value="ECO:0007669"/>
    <property type="project" value="InterPro"/>
</dbReference>
<keyword evidence="6" id="KW-1185">Reference proteome</keyword>
<evidence type="ECO:0000313" key="6">
    <source>
        <dbReference type="Proteomes" id="UP000440978"/>
    </source>
</evidence>
<dbReference type="EMBL" id="WNHB01000013">
    <property type="protein sequence ID" value="MTT32171.1"/>
    <property type="molecule type" value="Genomic_DNA"/>
</dbReference>
<accession>A0A6N8CQ61</accession>
<dbReference type="InterPro" id="IPR000523">
    <property type="entry name" value="Mg_chelatse_chII-like_cat_dom"/>
</dbReference>
<evidence type="ECO:0000256" key="2">
    <source>
        <dbReference type="ARBA" id="ARBA00022741"/>
    </source>
</evidence>
<dbReference type="InterPro" id="IPR003593">
    <property type="entry name" value="AAA+_ATPase"/>
</dbReference>
<dbReference type="Gene3D" id="3.40.50.300">
    <property type="entry name" value="P-loop containing nucleotide triphosphate hydrolases"/>
    <property type="match status" value="1"/>
</dbReference>
<feature type="domain" description="AAA+ ATPase" evidence="4">
    <location>
        <begin position="217"/>
        <end position="378"/>
    </location>
</feature>
<keyword evidence="3" id="KW-0067">ATP-binding</keyword>
<evidence type="ECO:0000256" key="1">
    <source>
        <dbReference type="ARBA" id="ARBA00006354"/>
    </source>
</evidence>
<dbReference type="RefSeq" id="WP_329602842.1">
    <property type="nucleotide sequence ID" value="NZ_WNHB01000013.1"/>
</dbReference>
<dbReference type="SUPFAM" id="SSF54211">
    <property type="entry name" value="Ribosomal protein S5 domain 2-like"/>
    <property type="match status" value="1"/>
</dbReference>
<dbReference type="AlphaFoldDB" id="A0A6N8CQ61"/>
<dbReference type="Gene3D" id="3.30.230.10">
    <property type="match status" value="1"/>
</dbReference>
<dbReference type="Pfam" id="PF13541">
    <property type="entry name" value="ChlI"/>
    <property type="match status" value="1"/>
</dbReference>
<dbReference type="Pfam" id="PF13335">
    <property type="entry name" value="Mg_chelatase_C"/>
    <property type="match status" value="1"/>
</dbReference>
<dbReference type="Proteomes" id="UP000440978">
    <property type="component" value="Unassembled WGS sequence"/>
</dbReference>
<keyword evidence="2" id="KW-0547">Nucleotide-binding</keyword>
<dbReference type="InterPro" id="IPR025158">
    <property type="entry name" value="Mg_chelat-rel_C"/>
</dbReference>
<sequence length="513" mass="56742">MTTIVQSIGLKGLEGYKVKVEVQVMPGKESVCIVGLPDACVKESKERVVGALYSLDCEFPDKKVIVNLSPAEQRKNSPIFDLAMAIGMMKEVNHFQDEIPNDAAFLGALSLDGTIKPVEGMLPAVLAAKKEKVKQLYLPVIPDLPLTSIEDIDLHFVHSLAELLQTLSGQLSMPLQTEPKVSPSNLAIKQTPTFQKDFQDIIGHSKAKRALEIAAAGGHNVLLIGPPGCGKSLLSETFPSILPPLTLDHQFEVMSIYQLSGVSLPIIHQPPFRSPHHSSSAVSLIGGGTNPKPGEVSLAHRGVLFLDEMAEFPKRTLDMLRQPMESGKVTISRAASTVSYPARFILIGAMNPCPCGYLGARDRYCTCTPKQIQAYQNRISGPVLDRMDIVLNLSSVSFDVESKEKRETSSDIRDRVIEGRMRQHQRYGTDQCNATIPIDHILQTISITQQKMVEKWFSQYHWSNRVQTKIYRLARSIADLNGDENITNEALWEAMSLRRGKVNGNDRLNVRVK</sequence>
<dbReference type="InterPro" id="IPR027417">
    <property type="entry name" value="P-loop_NTPase"/>
</dbReference>